<dbReference type="SUPFAM" id="SSF55021">
    <property type="entry name" value="ACT-like"/>
    <property type="match status" value="1"/>
</dbReference>
<dbReference type="GO" id="GO:0050661">
    <property type="term" value="F:NADP binding"/>
    <property type="evidence" value="ECO:0007669"/>
    <property type="project" value="InterPro"/>
</dbReference>
<dbReference type="GO" id="GO:0004412">
    <property type="term" value="F:homoserine dehydrogenase activity"/>
    <property type="evidence" value="ECO:0007669"/>
    <property type="project" value="UniProtKB-EC"/>
</dbReference>
<dbReference type="Proteomes" id="UP000705230">
    <property type="component" value="Unassembled WGS sequence"/>
</dbReference>
<dbReference type="InterPro" id="IPR036291">
    <property type="entry name" value="NAD(P)-bd_dom_sf"/>
</dbReference>
<evidence type="ECO:0000256" key="2">
    <source>
        <dbReference type="ARBA" id="ARBA00005062"/>
    </source>
</evidence>
<evidence type="ECO:0000256" key="3">
    <source>
        <dbReference type="ARBA" id="ARBA00006753"/>
    </source>
</evidence>
<keyword evidence="10" id="KW-0486">Methionine biosynthesis</keyword>
<evidence type="ECO:0000256" key="12">
    <source>
        <dbReference type="PIRSR" id="PIRSR000098-1"/>
    </source>
</evidence>
<dbReference type="GO" id="GO:0009088">
    <property type="term" value="P:threonine biosynthetic process"/>
    <property type="evidence" value="ECO:0007669"/>
    <property type="project" value="UniProtKB-KW"/>
</dbReference>
<evidence type="ECO:0000256" key="5">
    <source>
        <dbReference type="ARBA" id="ARBA00013376"/>
    </source>
</evidence>
<evidence type="ECO:0000259" key="15">
    <source>
        <dbReference type="PROSITE" id="PS51671"/>
    </source>
</evidence>
<dbReference type="InterPro" id="IPR045865">
    <property type="entry name" value="ACT-like_dom_sf"/>
</dbReference>
<dbReference type="EC" id="1.1.1.3" evidence="4"/>
<dbReference type="PANTHER" id="PTHR43331">
    <property type="entry name" value="HOMOSERINE DEHYDROGENASE"/>
    <property type="match status" value="1"/>
</dbReference>
<sequence length="422" mass="46232">MKEIKVGICGWGNVATGLYKAVNANKKIIERNTNLDIKINFIGARRDNPNCDPQGSLVLRDIFDVVSQDVDVVIELIGGVETARELILSAIKNKKHVITANKAVIFNHGDELFKAARDNNVKILFEAAVCAGTPIIKVLQEELAGNNISKISGMLNGTTNFILAEMEKGEDFEPTLKIAQEKGYAEPDPSFDIDGIDAAHKIGILSHIAHGTPLPPKDFYIEGITQITGDDFQHAKELGYVIKHLAVAKQDFNNVELRAHPAFIKNTSILSSLQGVRNGIEIDTDLIGKIHVTGSGAGQESTASGLISDIIHLAGSNKDHAEEVSKSSNEIEIAEFSQISFQHYFYLEVDDNPGVMALITSLMASHNIGIETIIQKDELADNLVPVFFITDLCEELKAQEILNKFKNTDVIKKVKRIRVEAD</sequence>
<dbReference type="Gene3D" id="3.30.70.260">
    <property type="match status" value="1"/>
</dbReference>
<evidence type="ECO:0000256" key="4">
    <source>
        <dbReference type="ARBA" id="ARBA00013213"/>
    </source>
</evidence>
<dbReference type="PIRSF" id="PIRSF000098">
    <property type="entry name" value="Homoser_dehydrog"/>
    <property type="match status" value="1"/>
</dbReference>
<name>A0A937M2U2_9GAMM</name>
<comment type="pathway">
    <text evidence="2">Amino-acid biosynthesis; L-methionine biosynthesis via de novo pathway; L-homoserine from L-aspartate: step 3/3.</text>
</comment>
<evidence type="ECO:0000256" key="10">
    <source>
        <dbReference type="ARBA" id="ARBA00023167"/>
    </source>
</evidence>
<accession>A0A937M2U2</accession>
<evidence type="ECO:0000256" key="9">
    <source>
        <dbReference type="ARBA" id="ARBA00023002"/>
    </source>
</evidence>
<organism evidence="16 17">
    <name type="scientific">SAR86 cluster bacterium</name>
    <dbReference type="NCBI Taxonomy" id="2030880"/>
    <lineage>
        <taxon>Bacteria</taxon>
        <taxon>Pseudomonadati</taxon>
        <taxon>Pseudomonadota</taxon>
        <taxon>Gammaproteobacteria</taxon>
        <taxon>SAR86 cluster</taxon>
    </lineage>
</organism>
<keyword evidence="6" id="KW-0028">Amino-acid biosynthesis</keyword>
<dbReference type="Pfam" id="PF03447">
    <property type="entry name" value="NAD_binding_3"/>
    <property type="match status" value="1"/>
</dbReference>
<proteinExistence type="inferred from homology"/>
<evidence type="ECO:0000256" key="1">
    <source>
        <dbReference type="ARBA" id="ARBA00005056"/>
    </source>
</evidence>
<dbReference type="Gene3D" id="3.30.360.10">
    <property type="entry name" value="Dihydrodipicolinate Reductase, domain 2"/>
    <property type="match status" value="1"/>
</dbReference>
<evidence type="ECO:0000256" key="7">
    <source>
        <dbReference type="ARBA" id="ARBA00022697"/>
    </source>
</evidence>
<dbReference type="SUPFAM" id="SSF51735">
    <property type="entry name" value="NAD(P)-binding Rossmann-fold domains"/>
    <property type="match status" value="1"/>
</dbReference>
<dbReference type="NCBIfam" id="NF004976">
    <property type="entry name" value="PRK06349.1"/>
    <property type="match status" value="1"/>
</dbReference>
<gene>
    <name evidence="16" type="ORF">ISR29_05455</name>
</gene>
<dbReference type="InterPro" id="IPR019811">
    <property type="entry name" value="HDH_CS"/>
</dbReference>
<comment type="catalytic activity">
    <reaction evidence="11">
        <text>L-homoserine + NAD(+) = L-aspartate 4-semialdehyde + NADH + H(+)</text>
        <dbReference type="Rhea" id="RHEA:15757"/>
        <dbReference type="ChEBI" id="CHEBI:15378"/>
        <dbReference type="ChEBI" id="CHEBI:57476"/>
        <dbReference type="ChEBI" id="CHEBI:57540"/>
        <dbReference type="ChEBI" id="CHEBI:57945"/>
        <dbReference type="ChEBI" id="CHEBI:537519"/>
        <dbReference type="EC" id="1.1.1.3"/>
    </reaction>
    <physiologicalReaction direction="right-to-left" evidence="11">
        <dbReference type="Rhea" id="RHEA:15759"/>
    </physiologicalReaction>
</comment>
<feature type="binding site" evidence="13">
    <location>
        <position position="186"/>
    </location>
    <ligand>
        <name>L-homoserine</name>
        <dbReference type="ChEBI" id="CHEBI:57476"/>
    </ligand>
</feature>
<reference evidence="16" key="1">
    <citation type="submission" date="2020-10" db="EMBL/GenBank/DDBJ databases">
        <title>Microbiome of the Black Sea water column analyzed by genome centric metagenomics.</title>
        <authorList>
            <person name="Cabello-Yeves P.J."/>
            <person name="Callieri C."/>
            <person name="Picazo A."/>
            <person name="Mehrshad M."/>
            <person name="Haro-Moreno J.M."/>
            <person name="Roda-Garcia J."/>
            <person name="Dzembekova N."/>
            <person name="Slabakova V."/>
            <person name="Slabakova N."/>
            <person name="Moncheva S."/>
            <person name="Rodriguez-Valera F."/>
        </authorList>
    </citation>
    <scope>NUCLEOTIDE SEQUENCE</scope>
    <source>
        <strain evidence="16">BS30m-G43</strain>
    </source>
</reference>
<evidence type="ECO:0000256" key="6">
    <source>
        <dbReference type="ARBA" id="ARBA00022605"/>
    </source>
</evidence>
<dbReference type="InterPro" id="IPR005106">
    <property type="entry name" value="Asp/hSer_DH_NAD-bd"/>
</dbReference>
<dbReference type="InterPro" id="IPR002912">
    <property type="entry name" value="ACT_dom"/>
</dbReference>
<evidence type="ECO:0000256" key="8">
    <source>
        <dbReference type="ARBA" id="ARBA00022857"/>
    </source>
</evidence>
<evidence type="ECO:0000313" key="16">
    <source>
        <dbReference type="EMBL" id="MBL6903631.1"/>
    </source>
</evidence>
<dbReference type="SUPFAM" id="SSF55347">
    <property type="entry name" value="Glyceraldehyde-3-phosphate dehydrogenase-like, C-terminal domain"/>
    <property type="match status" value="1"/>
</dbReference>
<dbReference type="EMBL" id="JADHSG010000009">
    <property type="protein sequence ID" value="MBL6903631.1"/>
    <property type="molecule type" value="Genomic_DNA"/>
</dbReference>
<dbReference type="GO" id="GO:0009086">
    <property type="term" value="P:methionine biosynthetic process"/>
    <property type="evidence" value="ECO:0007669"/>
    <property type="project" value="UniProtKB-KW"/>
</dbReference>
<feature type="active site" description="Proton donor" evidence="12">
    <location>
        <position position="201"/>
    </location>
</feature>
<comment type="caution">
    <text evidence="16">The sequence shown here is derived from an EMBL/GenBank/DDBJ whole genome shotgun (WGS) entry which is preliminary data.</text>
</comment>
<evidence type="ECO:0000256" key="11">
    <source>
        <dbReference type="ARBA" id="ARBA00049031"/>
    </source>
</evidence>
<evidence type="ECO:0000313" key="17">
    <source>
        <dbReference type="Proteomes" id="UP000705230"/>
    </source>
</evidence>
<dbReference type="FunFam" id="3.30.360.10:FF:000005">
    <property type="entry name" value="Homoserine dehydrogenase"/>
    <property type="match status" value="1"/>
</dbReference>
<dbReference type="PANTHER" id="PTHR43331:SF1">
    <property type="entry name" value="HOMOSERINE DEHYDROGENASE"/>
    <property type="match status" value="1"/>
</dbReference>
<keyword evidence="9 16" id="KW-0560">Oxidoreductase</keyword>
<keyword evidence="8 13" id="KW-0521">NADP</keyword>
<evidence type="ECO:0000256" key="13">
    <source>
        <dbReference type="PIRSR" id="PIRSR000098-2"/>
    </source>
</evidence>
<feature type="domain" description="ACT" evidence="15">
    <location>
        <begin position="344"/>
        <end position="419"/>
    </location>
</feature>
<dbReference type="Gene3D" id="3.40.50.720">
    <property type="entry name" value="NAD(P)-binding Rossmann-like Domain"/>
    <property type="match status" value="1"/>
</dbReference>
<dbReference type="CDD" id="cd04881">
    <property type="entry name" value="ACT_HSDH-Hom"/>
    <property type="match status" value="1"/>
</dbReference>
<dbReference type="Pfam" id="PF00742">
    <property type="entry name" value="Homoserine_dh"/>
    <property type="match status" value="1"/>
</dbReference>
<dbReference type="InterPro" id="IPR016204">
    <property type="entry name" value="HDH"/>
</dbReference>
<comment type="pathway">
    <text evidence="1">Amino-acid biosynthesis; L-threonine biosynthesis; L-threonine from L-aspartate: step 3/5.</text>
</comment>
<dbReference type="PROSITE" id="PS01042">
    <property type="entry name" value="HOMOSER_DHGENASE"/>
    <property type="match status" value="1"/>
</dbReference>
<dbReference type="AlphaFoldDB" id="A0A937M2U2"/>
<comment type="similarity">
    <text evidence="3 14">Belongs to the homoserine dehydrogenase family.</text>
</comment>
<keyword evidence="7" id="KW-0791">Threonine biosynthesis</keyword>
<protein>
    <recommendedName>
        <fullName evidence="5">Homoserine dehydrogenase</fullName>
        <ecNumber evidence="4">1.1.1.3</ecNumber>
    </recommendedName>
</protein>
<dbReference type="PROSITE" id="PS51671">
    <property type="entry name" value="ACT"/>
    <property type="match status" value="1"/>
</dbReference>
<feature type="binding site" evidence="13">
    <location>
        <position position="102"/>
    </location>
    <ligand>
        <name>NADPH</name>
        <dbReference type="ChEBI" id="CHEBI:57783"/>
    </ligand>
</feature>
<dbReference type="InterPro" id="IPR001342">
    <property type="entry name" value="HDH_cat"/>
</dbReference>
<evidence type="ECO:0000256" key="14">
    <source>
        <dbReference type="RuleBase" id="RU004171"/>
    </source>
</evidence>